<reference evidence="1" key="1">
    <citation type="journal article" date="2021" name="Proc. Natl. Acad. Sci. U.S.A.">
        <title>A Catalog of Tens of Thousands of Viruses from Human Metagenomes Reveals Hidden Associations with Chronic Diseases.</title>
        <authorList>
            <person name="Tisza M.J."/>
            <person name="Buck C.B."/>
        </authorList>
    </citation>
    <scope>NUCLEOTIDE SEQUENCE</scope>
    <source>
        <strain evidence="1">CtyjS2</strain>
    </source>
</reference>
<sequence length="46" mass="5405">MSNDLKPLALTVTKIMYLFALRKLLSWHICFTQTNREIPMNSTYNS</sequence>
<name>A0A8S5R3E2_9CAUD</name>
<dbReference type="EMBL" id="BK015806">
    <property type="protein sequence ID" value="DAE26006.1"/>
    <property type="molecule type" value="Genomic_DNA"/>
</dbReference>
<evidence type="ECO:0000313" key="1">
    <source>
        <dbReference type="EMBL" id="DAE26006.1"/>
    </source>
</evidence>
<organism evidence="1">
    <name type="scientific">Siphoviridae sp. ctyjS2</name>
    <dbReference type="NCBI Taxonomy" id="2827284"/>
    <lineage>
        <taxon>Viruses</taxon>
        <taxon>Duplodnaviria</taxon>
        <taxon>Heunggongvirae</taxon>
        <taxon>Uroviricota</taxon>
        <taxon>Caudoviricetes</taxon>
    </lineage>
</organism>
<proteinExistence type="predicted"/>
<accession>A0A8S5R3E2</accession>
<protein>
    <submittedName>
        <fullName evidence="1">Uncharacterized protein</fullName>
    </submittedName>
</protein>